<reference evidence="1" key="1">
    <citation type="submission" date="2023-12" db="EMBL/GenBank/DDBJ databases">
        <title>Genome assembly of Anisodus tanguticus.</title>
        <authorList>
            <person name="Wang Y.-J."/>
        </authorList>
    </citation>
    <scope>NUCLEOTIDE SEQUENCE</scope>
    <source>
        <strain evidence="1">KB-2021</strain>
        <tissue evidence="1">Leaf</tissue>
    </source>
</reference>
<dbReference type="Proteomes" id="UP001291623">
    <property type="component" value="Unassembled WGS sequence"/>
</dbReference>
<sequence>MHQRSQLVKDKAGGDVNKQVIGVWIVYELLETIRYTNQVIIRSIWVLKFESLWDGNNLLISDEISLMHHISIYLSFDPGESAPPCIPFESLNAHLDKSRCLPITLYSGTFSLVDICEIANELLASPLSNFNSLVVSFSFNWHAETQLDTTTGKKESLKTSVVPTDFLLSPASHKESWLILFPSRANILPHDKKVMMACNDPFDRYVLFDYFTTVDLIPEVIGLVLVRLLKI</sequence>
<dbReference type="AlphaFoldDB" id="A0AAE1R1G0"/>
<proteinExistence type="predicted"/>
<evidence type="ECO:0000313" key="2">
    <source>
        <dbReference type="Proteomes" id="UP001291623"/>
    </source>
</evidence>
<comment type="caution">
    <text evidence="1">The sequence shown here is derived from an EMBL/GenBank/DDBJ whole genome shotgun (WGS) entry which is preliminary data.</text>
</comment>
<accession>A0AAE1R1G0</accession>
<gene>
    <name evidence="1" type="ORF">RND71_036674</name>
</gene>
<evidence type="ECO:0000313" key="1">
    <source>
        <dbReference type="EMBL" id="KAK4343580.1"/>
    </source>
</evidence>
<protein>
    <submittedName>
        <fullName evidence="1">Uncharacterized protein</fullName>
    </submittedName>
</protein>
<keyword evidence="2" id="KW-1185">Reference proteome</keyword>
<organism evidence="1 2">
    <name type="scientific">Anisodus tanguticus</name>
    <dbReference type="NCBI Taxonomy" id="243964"/>
    <lineage>
        <taxon>Eukaryota</taxon>
        <taxon>Viridiplantae</taxon>
        <taxon>Streptophyta</taxon>
        <taxon>Embryophyta</taxon>
        <taxon>Tracheophyta</taxon>
        <taxon>Spermatophyta</taxon>
        <taxon>Magnoliopsida</taxon>
        <taxon>eudicotyledons</taxon>
        <taxon>Gunneridae</taxon>
        <taxon>Pentapetalae</taxon>
        <taxon>asterids</taxon>
        <taxon>lamiids</taxon>
        <taxon>Solanales</taxon>
        <taxon>Solanaceae</taxon>
        <taxon>Solanoideae</taxon>
        <taxon>Hyoscyameae</taxon>
        <taxon>Anisodus</taxon>
    </lineage>
</organism>
<dbReference type="EMBL" id="JAVYJV010000020">
    <property type="protein sequence ID" value="KAK4343580.1"/>
    <property type="molecule type" value="Genomic_DNA"/>
</dbReference>
<name>A0AAE1R1G0_9SOLA</name>